<evidence type="ECO:0000313" key="2">
    <source>
        <dbReference type="EMBL" id="ODM96492.1"/>
    </source>
</evidence>
<dbReference type="EMBL" id="LJIJ01000535">
    <property type="protein sequence ID" value="ODM96492.1"/>
    <property type="molecule type" value="Genomic_DNA"/>
</dbReference>
<evidence type="ECO:0000256" key="1">
    <source>
        <dbReference type="SAM" id="Phobius"/>
    </source>
</evidence>
<proteinExistence type="predicted"/>
<evidence type="ECO:0000313" key="3">
    <source>
        <dbReference type="Proteomes" id="UP000094527"/>
    </source>
</evidence>
<comment type="caution">
    <text evidence="2">The sequence shown here is derived from an EMBL/GenBank/DDBJ whole genome shotgun (WGS) entry which is preliminary data.</text>
</comment>
<sequence>MSETKIFCSVIIFTLGIYTILLLQYELYKLNHLNSVDNESACNITTKTKLDLARLNCGSASELRSLKLQQCSEIPCDIVPNVTYNVELAFVPSREVSTLEIHTFVSERRDLKYLHKETVHVHGNDVDVTSLKFSFTFPSHSVFKPRTKKSRKCSHLHTYLLGVEIWDAPSGIGEVCLVVPINVYWTNEPNYSSSSSNYQTST</sequence>
<gene>
    <name evidence="2" type="ORF">Ocin01_10192</name>
</gene>
<accession>A0A1D2MU90</accession>
<keyword evidence="1" id="KW-1133">Transmembrane helix</keyword>
<feature type="transmembrane region" description="Helical" evidence="1">
    <location>
        <begin position="6"/>
        <end position="25"/>
    </location>
</feature>
<reference evidence="2 3" key="1">
    <citation type="journal article" date="2016" name="Genome Biol. Evol.">
        <title>Gene Family Evolution Reflects Adaptation to Soil Environmental Stressors in the Genome of the Collembolan Orchesella cincta.</title>
        <authorList>
            <person name="Faddeeva-Vakhrusheva A."/>
            <person name="Derks M.F."/>
            <person name="Anvar S.Y."/>
            <person name="Agamennone V."/>
            <person name="Suring W."/>
            <person name="Smit S."/>
            <person name="van Straalen N.M."/>
            <person name="Roelofs D."/>
        </authorList>
    </citation>
    <scope>NUCLEOTIDE SEQUENCE [LARGE SCALE GENOMIC DNA]</scope>
    <source>
        <tissue evidence="2">Mixed pool</tissue>
    </source>
</reference>
<keyword evidence="1" id="KW-0812">Transmembrane</keyword>
<dbReference type="Gene3D" id="2.60.40.770">
    <property type="match status" value="1"/>
</dbReference>
<keyword evidence="3" id="KW-1185">Reference proteome</keyword>
<organism evidence="2 3">
    <name type="scientific">Orchesella cincta</name>
    <name type="common">Springtail</name>
    <name type="synonym">Podura cincta</name>
    <dbReference type="NCBI Taxonomy" id="48709"/>
    <lineage>
        <taxon>Eukaryota</taxon>
        <taxon>Metazoa</taxon>
        <taxon>Ecdysozoa</taxon>
        <taxon>Arthropoda</taxon>
        <taxon>Hexapoda</taxon>
        <taxon>Collembola</taxon>
        <taxon>Entomobryomorpha</taxon>
        <taxon>Entomobryoidea</taxon>
        <taxon>Orchesellidae</taxon>
        <taxon>Orchesellinae</taxon>
        <taxon>Orchesella</taxon>
    </lineage>
</organism>
<protein>
    <submittedName>
        <fullName evidence="2">Uncharacterized protein</fullName>
    </submittedName>
</protein>
<keyword evidence="1" id="KW-0472">Membrane</keyword>
<dbReference type="Proteomes" id="UP000094527">
    <property type="component" value="Unassembled WGS sequence"/>
</dbReference>
<dbReference type="AlphaFoldDB" id="A0A1D2MU90"/>
<name>A0A1D2MU90_ORCCI</name>